<protein>
    <submittedName>
        <fullName evidence="2">Uncharacterized protein</fullName>
    </submittedName>
</protein>
<name>E9DDA7_COCPS</name>
<dbReference type="VEuPathDB" id="FungiDB:CPSG_08069"/>
<reference evidence="3" key="2">
    <citation type="submission" date="2010-03" db="EMBL/GenBank/DDBJ databases">
        <title>The genome sequence of Coccidioides posadasii strain Silveira.</title>
        <authorList>
            <consortium name="The Broad Institute Genome Sequencing Center for Infectious Disease"/>
            <person name="Neafsey D."/>
            <person name="Orbach M."/>
            <person name="Henn M.R."/>
            <person name="Cole G.T."/>
            <person name="Galgiani J."/>
            <person name="Gardner M.J."/>
            <person name="Kirkland T.N."/>
            <person name="Taylor J.W."/>
            <person name="Young S.K."/>
            <person name="Zeng Q."/>
            <person name="Koehrsen M."/>
            <person name="Alvarado L."/>
            <person name="Berlin A."/>
            <person name="Borenstein D."/>
            <person name="Chapman S.B."/>
            <person name="Chen Z."/>
            <person name="Engels R."/>
            <person name="Freedman E."/>
            <person name="Gellesch M."/>
            <person name="Goldberg J."/>
            <person name="Griggs A."/>
            <person name="Gujja S."/>
            <person name="Heilman E."/>
            <person name="Heiman D."/>
            <person name="Howarth C."/>
            <person name="Jen D."/>
            <person name="Larson L."/>
            <person name="Mehta T."/>
            <person name="Neiman D."/>
            <person name="Park D."/>
            <person name="Pearson M."/>
            <person name="Richards J."/>
            <person name="Roberts A."/>
            <person name="Saif S."/>
            <person name="Shea T."/>
            <person name="Shenoy N."/>
            <person name="Sisk P."/>
            <person name="Stolte C."/>
            <person name="Sykes S."/>
            <person name="Walk T."/>
            <person name="White J."/>
            <person name="Yandava C."/>
            <person name="Haas B."/>
            <person name="Nusbaum C."/>
            <person name="Birren B."/>
        </authorList>
    </citation>
    <scope>NUCLEOTIDE SEQUENCE [LARGE SCALE GENOMIC DNA]</scope>
    <source>
        <strain evidence="3">RMSCC 757 / Silveira</strain>
    </source>
</reference>
<dbReference type="EMBL" id="GL636500">
    <property type="protein sequence ID" value="EFW15632.1"/>
    <property type="molecule type" value="Genomic_DNA"/>
</dbReference>
<sequence>MWYSTELPLAVLGDCRYSQRRRQMGSSTGRNQIVRVCTPYGGRRDRGRAAKESGRTLVTDAAGQDSTANRDIQPL</sequence>
<dbReference type="Proteomes" id="UP000002497">
    <property type="component" value="Unassembled WGS sequence"/>
</dbReference>
<keyword evidence="3" id="KW-1185">Reference proteome</keyword>
<accession>E9DDA7</accession>
<feature type="compositionally biased region" description="Polar residues" evidence="1">
    <location>
        <begin position="64"/>
        <end position="75"/>
    </location>
</feature>
<evidence type="ECO:0000256" key="1">
    <source>
        <dbReference type="SAM" id="MobiDB-lite"/>
    </source>
</evidence>
<feature type="compositionally biased region" description="Basic and acidic residues" evidence="1">
    <location>
        <begin position="42"/>
        <end position="54"/>
    </location>
</feature>
<dbReference type="HOGENOM" id="CLU_2670889_0_0_1"/>
<proteinExistence type="predicted"/>
<gene>
    <name evidence="2" type="ORF">CPSG_08069</name>
</gene>
<reference evidence="3" key="1">
    <citation type="journal article" date="2010" name="Genome Res.">
        <title>Population genomic sequencing of Coccidioides fungi reveals recent hybridization and transposon control.</title>
        <authorList>
            <person name="Neafsey D.E."/>
            <person name="Barker B.M."/>
            <person name="Sharpton T.J."/>
            <person name="Stajich J.E."/>
            <person name="Park D.J."/>
            <person name="Whiston E."/>
            <person name="Hung C.-Y."/>
            <person name="McMahan C."/>
            <person name="White J."/>
            <person name="Sykes S."/>
            <person name="Heiman D."/>
            <person name="Young S."/>
            <person name="Zeng Q."/>
            <person name="Abouelleil A."/>
            <person name="Aftuck L."/>
            <person name="Bessette D."/>
            <person name="Brown A."/>
            <person name="FitzGerald M."/>
            <person name="Lui A."/>
            <person name="Macdonald J.P."/>
            <person name="Priest M."/>
            <person name="Orbach M.J."/>
            <person name="Galgiani J.N."/>
            <person name="Kirkland T.N."/>
            <person name="Cole G.T."/>
            <person name="Birren B.W."/>
            <person name="Henn M.R."/>
            <person name="Taylor J.W."/>
            <person name="Rounsley S.D."/>
        </authorList>
    </citation>
    <scope>NUCLEOTIDE SEQUENCE [LARGE SCALE GENOMIC DNA]</scope>
    <source>
        <strain evidence="3">RMSCC 757 / Silveira</strain>
    </source>
</reference>
<organism evidence="3">
    <name type="scientific">Coccidioides posadasii (strain RMSCC 757 / Silveira)</name>
    <name type="common">Valley fever fungus</name>
    <dbReference type="NCBI Taxonomy" id="443226"/>
    <lineage>
        <taxon>Eukaryota</taxon>
        <taxon>Fungi</taxon>
        <taxon>Dikarya</taxon>
        <taxon>Ascomycota</taxon>
        <taxon>Pezizomycotina</taxon>
        <taxon>Eurotiomycetes</taxon>
        <taxon>Eurotiomycetidae</taxon>
        <taxon>Onygenales</taxon>
        <taxon>Onygenaceae</taxon>
        <taxon>Coccidioides</taxon>
    </lineage>
</organism>
<evidence type="ECO:0000313" key="3">
    <source>
        <dbReference type="Proteomes" id="UP000002497"/>
    </source>
</evidence>
<dbReference type="AlphaFoldDB" id="E9DDA7"/>
<feature type="region of interest" description="Disordered" evidence="1">
    <location>
        <begin position="40"/>
        <end position="75"/>
    </location>
</feature>
<evidence type="ECO:0000313" key="2">
    <source>
        <dbReference type="EMBL" id="EFW15632.1"/>
    </source>
</evidence>